<dbReference type="PROSITE" id="PS51257">
    <property type="entry name" value="PROKAR_LIPOPROTEIN"/>
    <property type="match status" value="1"/>
</dbReference>
<dbReference type="STRING" id="713588.SAMN05421789_10779"/>
<dbReference type="OrthoDB" id="1275199at2"/>
<organism evidence="3 4">
    <name type="scientific">Kaistella chaponensis</name>
    <dbReference type="NCBI Taxonomy" id="713588"/>
    <lineage>
        <taxon>Bacteria</taxon>
        <taxon>Pseudomonadati</taxon>
        <taxon>Bacteroidota</taxon>
        <taxon>Flavobacteriia</taxon>
        <taxon>Flavobacteriales</taxon>
        <taxon>Weeksellaceae</taxon>
        <taxon>Chryseobacterium group</taxon>
        <taxon>Kaistella</taxon>
    </lineage>
</organism>
<evidence type="ECO:0000256" key="1">
    <source>
        <dbReference type="SAM" id="MobiDB-lite"/>
    </source>
</evidence>
<feature type="chain" id="PRO_5012636648" description="Lipoprotein" evidence="2">
    <location>
        <begin position="23"/>
        <end position="93"/>
    </location>
</feature>
<evidence type="ECO:0008006" key="5">
    <source>
        <dbReference type="Google" id="ProtNLM"/>
    </source>
</evidence>
<protein>
    <recommendedName>
        <fullName evidence="5">Lipoprotein</fullName>
    </recommendedName>
</protein>
<keyword evidence="4" id="KW-1185">Reference proteome</keyword>
<proteinExistence type="predicted"/>
<feature type="region of interest" description="Disordered" evidence="1">
    <location>
        <begin position="37"/>
        <end position="69"/>
    </location>
</feature>
<gene>
    <name evidence="3" type="ORF">SAMN05421789_10779</name>
</gene>
<evidence type="ECO:0000313" key="3">
    <source>
        <dbReference type="EMBL" id="SIS80822.1"/>
    </source>
</evidence>
<dbReference type="RefSeq" id="WP_143745534.1">
    <property type="nucleotide sequence ID" value="NZ_DAOOBN010000035.1"/>
</dbReference>
<name>A0A1N7M458_9FLAO</name>
<evidence type="ECO:0000256" key="2">
    <source>
        <dbReference type="SAM" id="SignalP"/>
    </source>
</evidence>
<keyword evidence="2" id="KW-0732">Signal</keyword>
<dbReference type="Proteomes" id="UP000185839">
    <property type="component" value="Unassembled WGS sequence"/>
</dbReference>
<dbReference type="EMBL" id="FTOI01000007">
    <property type="protein sequence ID" value="SIS80822.1"/>
    <property type="molecule type" value="Genomic_DNA"/>
</dbReference>
<feature type="signal peptide" evidence="2">
    <location>
        <begin position="1"/>
        <end position="22"/>
    </location>
</feature>
<feature type="compositionally biased region" description="Basic and acidic residues" evidence="1">
    <location>
        <begin position="37"/>
        <end position="54"/>
    </location>
</feature>
<evidence type="ECO:0000313" key="4">
    <source>
        <dbReference type="Proteomes" id="UP000185839"/>
    </source>
</evidence>
<accession>A0A1N7M458</accession>
<sequence>MKKVILGVAIACLALSCKKVQAGGNIGVLKLEEGTERYTDDEMSDKATEGKEAAAKTVDGTATADSTKKATPALMDSAKIIPANLQSPMRERK</sequence>
<dbReference type="AlphaFoldDB" id="A0A1N7M458"/>
<reference evidence="4" key="1">
    <citation type="submission" date="2017-01" db="EMBL/GenBank/DDBJ databases">
        <authorList>
            <person name="Varghese N."/>
            <person name="Submissions S."/>
        </authorList>
    </citation>
    <scope>NUCLEOTIDE SEQUENCE [LARGE SCALE GENOMIC DNA]</scope>
    <source>
        <strain evidence="4">DSM 23145</strain>
    </source>
</reference>